<dbReference type="PANTHER" id="PTHR15137:SF9">
    <property type="entry name" value="TRANSCRIPTION INITIATION FACTOR TFIID SUBUNIT 2"/>
    <property type="match status" value="1"/>
</dbReference>
<proteinExistence type="inferred from homology"/>
<keyword evidence="4" id="KW-0805">Transcription regulation</keyword>
<evidence type="ECO:0000256" key="6">
    <source>
        <dbReference type="ARBA" id="ARBA00023242"/>
    </source>
</evidence>
<dbReference type="GO" id="GO:0000976">
    <property type="term" value="F:transcription cis-regulatory region binding"/>
    <property type="evidence" value="ECO:0007669"/>
    <property type="project" value="TreeGrafter"/>
</dbReference>
<dbReference type="GO" id="GO:0003743">
    <property type="term" value="F:translation initiation factor activity"/>
    <property type="evidence" value="ECO:0007669"/>
    <property type="project" value="UniProtKB-KW"/>
</dbReference>
<dbReference type="EMBL" id="LXWW01000017">
    <property type="protein sequence ID" value="OAO17796.1"/>
    <property type="molecule type" value="Genomic_DNA"/>
</dbReference>
<comment type="caution">
    <text evidence="7">The sequence shown here is derived from an EMBL/GenBank/DDBJ whole genome shotgun (WGS) entry which is preliminary data.</text>
</comment>
<dbReference type="Gene3D" id="2.60.40.1730">
    <property type="entry name" value="tricorn interacting facor f3 domain"/>
    <property type="match status" value="1"/>
</dbReference>
<dbReference type="InterPro" id="IPR011030">
    <property type="entry name" value="Lipovitellin_superhlx_dom"/>
</dbReference>
<evidence type="ECO:0000256" key="1">
    <source>
        <dbReference type="ARBA" id="ARBA00004123"/>
    </source>
</evidence>
<keyword evidence="6" id="KW-0539">Nucleus</keyword>
<reference evidence="7 8" key="1">
    <citation type="submission" date="2016-05" db="EMBL/GenBank/DDBJ databases">
        <title>Nuclear genome of Blastocystis sp. subtype 1 NandII.</title>
        <authorList>
            <person name="Gentekaki E."/>
            <person name="Curtis B."/>
            <person name="Stairs C."/>
            <person name="Eme L."/>
            <person name="Herman E."/>
            <person name="Klimes V."/>
            <person name="Arias M.C."/>
            <person name="Elias M."/>
            <person name="Hilliou F."/>
            <person name="Klute M."/>
            <person name="Malik S.-B."/>
            <person name="Pightling A."/>
            <person name="Rachubinski R."/>
            <person name="Salas D."/>
            <person name="Schlacht A."/>
            <person name="Suga H."/>
            <person name="Archibald J."/>
            <person name="Ball S.G."/>
            <person name="Clark G."/>
            <person name="Dacks J."/>
            <person name="Van Der Giezen M."/>
            <person name="Tsaousis A."/>
            <person name="Roger A."/>
        </authorList>
    </citation>
    <scope>NUCLEOTIDE SEQUENCE [LARGE SCALE GENOMIC DNA]</scope>
    <source>
        <strain evidence="8">ATCC 50177 / NandII</strain>
    </source>
</reference>
<gene>
    <name evidence="7" type="ORF">AV274_0473</name>
</gene>
<dbReference type="OrthoDB" id="308861at2759"/>
<keyword evidence="7" id="KW-0396">Initiation factor</keyword>
<evidence type="ECO:0000313" key="7">
    <source>
        <dbReference type="EMBL" id="OAO17796.1"/>
    </source>
</evidence>
<evidence type="ECO:0000256" key="2">
    <source>
        <dbReference type="ARBA" id="ARBA00010937"/>
    </source>
</evidence>
<evidence type="ECO:0000313" key="8">
    <source>
        <dbReference type="Proteomes" id="UP000078348"/>
    </source>
</evidence>
<dbReference type="GO" id="GO:0003682">
    <property type="term" value="F:chromatin binding"/>
    <property type="evidence" value="ECO:0007669"/>
    <property type="project" value="TreeGrafter"/>
</dbReference>
<dbReference type="GO" id="GO:0016251">
    <property type="term" value="F:RNA polymerase II general transcription initiation factor activity"/>
    <property type="evidence" value="ECO:0007669"/>
    <property type="project" value="TreeGrafter"/>
</dbReference>
<dbReference type="STRING" id="478820.A0A196SNJ2"/>
<name>A0A196SNJ2_BLAHN</name>
<keyword evidence="8" id="KW-1185">Reference proteome</keyword>
<organism evidence="7 8">
    <name type="scientific">Blastocystis sp. subtype 1 (strain ATCC 50177 / NandII)</name>
    <dbReference type="NCBI Taxonomy" id="478820"/>
    <lineage>
        <taxon>Eukaryota</taxon>
        <taxon>Sar</taxon>
        <taxon>Stramenopiles</taxon>
        <taxon>Bigyra</taxon>
        <taxon>Opalozoa</taxon>
        <taxon>Opalinata</taxon>
        <taxon>Blastocystidae</taxon>
        <taxon>Blastocystis</taxon>
    </lineage>
</organism>
<dbReference type="InterPro" id="IPR027268">
    <property type="entry name" value="Peptidase_M4/M1_CTD_sf"/>
</dbReference>
<dbReference type="GO" id="GO:0006367">
    <property type="term" value="P:transcription initiation at RNA polymerase II promoter"/>
    <property type="evidence" value="ECO:0007669"/>
    <property type="project" value="TreeGrafter"/>
</dbReference>
<keyword evidence="7" id="KW-0648">Protein biosynthesis</keyword>
<evidence type="ECO:0000256" key="3">
    <source>
        <dbReference type="ARBA" id="ARBA00017363"/>
    </source>
</evidence>
<dbReference type="GO" id="GO:0005669">
    <property type="term" value="C:transcription factor TFIID complex"/>
    <property type="evidence" value="ECO:0007669"/>
    <property type="project" value="InterPro"/>
</dbReference>
<sequence>MSTQSEFEFQRFKTELGVSVVRQLVSLDIDFEHNSVNGCTDITLIPHGSQLRDIRLNCRQCVIQSVTVNDIPARFSVFDYMDKVIYDNARDLRSYYTMLRGSLAAAKDGELIIEIPKNITLFSLRRDQLVRYLNTIKPKDDKANQIVFEQYSADVFSESNLPSIPGFTLPPASSKVWGDIYQHYPLQVQIKYTLKNPQAGLRFCSSPTPHVYTWSSFFSGKQEESLCNGTRTWVPCVDNELERCLWELEIIVPSGFDVHASGTLTKQYSPRPQRVAFQFRSDYPLAASTIGFAAGQFKESITSHSNPVLAAVDHAHHYMLSFTSTVVDKAVHFLDGFFTNDRISRCPILPSVAVVCVKDAPEPYCVCHNLILLNRDELVGEKDFAHHAQFYHMICLCLVFQYYGVIIQPLSWSDSWIPVGVASYLALQFVRKELGTEVEEYLSLRFRESAFMIEDQLNELSKDSNARTVIMNNRTTIMNNRPLALSNGAVFLSNSPFLTSLLFVKSPIVVSLISKQCGESYFIQLLASIVFICLHRLAEQAAIQRDLVSILPIAKLFSMRLCFIPQGLFSEPRSDALITHTPILTLLQQPANIALEQSSKRPRLDASLSMEGLTDSLSEVSTPVLRGLHQTASALSSPPPFPPTSSMHVRFNADLDSQNDERSFKAMRSVSHSVTEELEERTSIGSSTTDGCVIKAKASFATKDVYDQCDKTMARADAVIPPISGNCVPLCYVDGKMPSHLRDAGKIDPDFESIDRLRTAVTNLSTETFFRLVGDHLSFKDDNFQTVMVKCNGYDRFLLSVTYTKTQKETTLQLKRLNEKVVCKNSVMIERNEVTGIQMCEMHSPDGDGVTEETYKQAKSHKQEVEAKKGAEVIYIRPDPLHVWYASFTVCQTLRMWSCVFDECENVFDRVLALRALEFFQQPPDKVVSDEPQYTKNDAFLDILRDMIKAGSNIKVEDFYRKKKGKGGEQKPVKPKAGQKESELLVIPEQYEKMAKRRMMDVHQEQKRKKKEQALHPDEGPVDYYEKCIVGEDCLYLEIEGVFGMVQWQRYSPLDLREKVQDLGKKKLMEFFKDCFRYKDNSVCPVNYEDASSVLRRSIVAGIALMRDKRDVTSDDVFDFVAEQLEAHDYVSNPAVYDTDEEYVAVLLYALGALQLNPMSPAGAAQLARCKAIITNYLTYPSPSYKSKVLEAALFTESIFEFCKWTPVSTLFTKYIDHSYPLNVRKEAYRCLARVLLGKEESPTVWASSFSWILTHALKDPNPSVPVAFIHYLIDPQSMSPFTPITEHYLNASRAQRFVLPNFEEKSDDGFILAERIWSALGHESRYNAQLRKLLFILYKHLFGVDIPKVYDMSRREIGIVKLSFDGTPLDLYPDMVNMIYIDKGKETPIIERERRVDSRLFRDNSTSIKVRVNASSIHRY</sequence>
<comment type="subcellular location">
    <subcellularLocation>
        <location evidence="1">Nucleus</location>
    </subcellularLocation>
</comment>
<keyword evidence="5" id="KW-0804">Transcription</keyword>
<accession>A0A196SNJ2</accession>
<dbReference type="InterPro" id="IPR037813">
    <property type="entry name" value="TAF2"/>
</dbReference>
<dbReference type="SUPFAM" id="SSF63737">
    <property type="entry name" value="Leukotriene A4 hydrolase N-terminal domain"/>
    <property type="match status" value="1"/>
</dbReference>
<dbReference type="PANTHER" id="PTHR15137">
    <property type="entry name" value="TRANSCRIPTION INITIATION FACTOR TFIID"/>
    <property type="match status" value="1"/>
</dbReference>
<comment type="similarity">
    <text evidence="2">Belongs to the TAF2 family.</text>
</comment>
<evidence type="ECO:0000256" key="5">
    <source>
        <dbReference type="ARBA" id="ARBA00023163"/>
    </source>
</evidence>
<dbReference type="SUPFAM" id="SSF48431">
    <property type="entry name" value="Lipovitellin-phosvitin complex, superhelical domain"/>
    <property type="match status" value="1"/>
</dbReference>
<evidence type="ECO:0000256" key="4">
    <source>
        <dbReference type="ARBA" id="ARBA00023015"/>
    </source>
</evidence>
<dbReference type="Proteomes" id="UP000078348">
    <property type="component" value="Unassembled WGS sequence"/>
</dbReference>
<protein>
    <recommendedName>
        <fullName evidence="3">Transcription initiation factor TFIID subunit 2</fullName>
    </recommendedName>
</protein>
<dbReference type="InterPro" id="IPR042097">
    <property type="entry name" value="Aminopeptidase_N-like_N_sf"/>
</dbReference>
<dbReference type="Gene3D" id="1.10.390.10">
    <property type="entry name" value="Neutral Protease Domain 2"/>
    <property type="match status" value="1"/>
</dbReference>